<protein>
    <submittedName>
        <fullName evidence="1">Uncharacterized protein</fullName>
    </submittedName>
</protein>
<dbReference type="EMBL" id="KZ302084">
    <property type="protein sequence ID" value="PFH47930.1"/>
    <property type="molecule type" value="Genomic_DNA"/>
</dbReference>
<dbReference type="OrthoDB" id="412109at2759"/>
<evidence type="ECO:0000313" key="2">
    <source>
        <dbReference type="Proteomes" id="UP000242287"/>
    </source>
</evidence>
<feature type="non-terminal residue" evidence="1">
    <location>
        <position position="1"/>
    </location>
</feature>
<dbReference type="AlphaFoldDB" id="A0A2A9NJP6"/>
<organism evidence="1 2">
    <name type="scientific">Amanita thiersii Skay4041</name>
    <dbReference type="NCBI Taxonomy" id="703135"/>
    <lineage>
        <taxon>Eukaryota</taxon>
        <taxon>Fungi</taxon>
        <taxon>Dikarya</taxon>
        <taxon>Basidiomycota</taxon>
        <taxon>Agaricomycotina</taxon>
        <taxon>Agaricomycetes</taxon>
        <taxon>Agaricomycetidae</taxon>
        <taxon>Agaricales</taxon>
        <taxon>Pluteineae</taxon>
        <taxon>Amanitaceae</taxon>
        <taxon>Amanita</taxon>
    </lineage>
</organism>
<sequence length="133" mass="15766">ERQAREASKVMTEKDLIHLYQFHETTWKNLTTFEVLRWDSFPWPLVKKPKTPEDITTSAIRAYLFSRVHPEKDSKSDKDRVKEQIKKWHPDRFELKYLPKVVEQDREKVKEGAGCVVRGLNDILTRVNAPSLF</sequence>
<dbReference type="STRING" id="703135.A0A2A9NJP6"/>
<gene>
    <name evidence="1" type="ORF">AMATHDRAFT_150937</name>
</gene>
<reference evidence="1 2" key="1">
    <citation type="submission" date="2014-02" db="EMBL/GenBank/DDBJ databases">
        <title>Transposable element dynamics among asymbiotic and ectomycorrhizal Amanita fungi.</title>
        <authorList>
            <consortium name="DOE Joint Genome Institute"/>
            <person name="Hess J."/>
            <person name="Skrede I."/>
            <person name="Wolfe B."/>
            <person name="LaButti K."/>
            <person name="Ohm R.A."/>
            <person name="Grigoriev I.V."/>
            <person name="Pringle A."/>
        </authorList>
    </citation>
    <scope>NUCLEOTIDE SEQUENCE [LARGE SCALE GENOMIC DNA]</scope>
    <source>
        <strain evidence="1 2">SKay4041</strain>
    </source>
</reference>
<evidence type="ECO:0000313" key="1">
    <source>
        <dbReference type="EMBL" id="PFH47930.1"/>
    </source>
</evidence>
<proteinExistence type="predicted"/>
<name>A0A2A9NJP6_9AGAR</name>
<keyword evidence="2" id="KW-1185">Reference proteome</keyword>
<accession>A0A2A9NJP6</accession>
<dbReference type="Proteomes" id="UP000242287">
    <property type="component" value="Unassembled WGS sequence"/>
</dbReference>